<keyword evidence="2 7" id="KW-0813">Transport</keyword>
<dbReference type="RefSeq" id="WP_201365646.1">
    <property type="nucleotide sequence ID" value="NZ_BNJJ01000021.1"/>
</dbReference>
<evidence type="ECO:0000256" key="6">
    <source>
        <dbReference type="ARBA" id="ARBA00023136"/>
    </source>
</evidence>
<dbReference type="PROSITE" id="PS50928">
    <property type="entry name" value="ABC_TM1"/>
    <property type="match status" value="1"/>
</dbReference>
<feature type="transmembrane region" description="Helical" evidence="7">
    <location>
        <begin position="205"/>
        <end position="228"/>
    </location>
</feature>
<comment type="subcellular location">
    <subcellularLocation>
        <location evidence="1 7">Cell membrane</location>
        <topology evidence="1 7">Multi-pass membrane protein</topology>
    </subcellularLocation>
</comment>
<feature type="transmembrane region" description="Helical" evidence="7">
    <location>
        <begin position="257"/>
        <end position="280"/>
    </location>
</feature>
<evidence type="ECO:0000256" key="1">
    <source>
        <dbReference type="ARBA" id="ARBA00004651"/>
    </source>
</evidence>
<name>A0ABQ3VPA7_9CHLR</name>
<keyword evidence="5 7" id="KW-1133">Transmembrane helix</keyword>
<organism evidence="9 10">
    <name type="scientific">Dictyobacter formicarum</name>
    <dbReference type="NCBI Taxonomy" id="2778368"/>
    <lineage>
        <taxon>Bacteria</taxon>
        <taxon>Bacillati</taxon>
        <taxon>Chloroflexota</taxon>
        <taxon>Ktedonobacteria</taxon>
        <taxon>Ktedonobacterales</taxon>
        <taxon>Dictyobacteraceae</taxon>
        <taxon>Dictyobacter</taxon>
    </lineage>
</organism>
<evidence type="ECO:0000259" key="8">
    <source>
        <dbReference type="PROSITE" id="PS50928"/>
    </source>
</evidence>
<accession>A0ABQ3VPA7</accession>
<evidence type="ECO:0000256" key="3">
    <source>
        <dbReference type="ARBA" id="ARBA00022475"/>
    </source>
</evidence>
<comment type="similarity">
    <text evidence="7">Belongs to the binding-protein-dependent transport system permease family.</text>
</comment>
<dbReference type="PANTHER" id="PTHR43744">
    <property type="entry name" value="ABC TRANSPORTER PERMEASE PROTEIN MG189-RELATED-RELATED"/>
    <property type="match status" value="1"/>
</dbReference>
<sequence length="289" mass="32389">MKQAPLPTSHVGSLKRTLSHWPQWVILLIVTAAALIFVIPLWWTIVWGSWHTDTIFSFPPRFLPGPYMLDNLKKLEAQISVWRAFLNSVIVTGVSLAGALFFCSLAGFAFAKYRFRFKNALFYILLATMAVPGQITAIPLFVIMLKLGWVNTYQGIIIPGLVPAFGVFLMRTSIQQAIPDEILESARMDGANEVRIFFQIAFPNLLPYIAALSVFLFAGSWGSLYWPIIMLRSSDMFTLPVSLASIIGSYSQPYDELMVGSLLSVIPPLLLLLFLQRFFVKSLVAASFR</sequence>
<keyword evidence="3" id="KW-1003">Cell membrane</keyword>
<evidence type="ECO:0000256" key="5">
    <source>
        <dbReference type="ARBA" id="ARBA00022989"/>
    </source>
</evidence>
<proteinExistence type="inferred from homology"/>
<feature type="domain" description="ABC transmembrane type-1" evidence="8">
    <location>
        <begin position="85"/>
        <end position="275"/>
    </location>
</feature>
<comment type="caution">
    <text evidence="9">The sequence shown here is derived from an EMBL/GenBank/DDBJ whole genome shotgun (WGS) entry which is preliminary data.</text>
</comment>
<evidence type="ECO:0000313" key="9">
    <source>
        <dbReference type="EMBL" id="GHO88077.1"/>
    </source>
</evidence>
<dbReference type="CDD" id="cd06261">
    <property type="entry name" value="TM_PBP2"/>
    <property type="match status" value="1"/>
</dbReference>
<keyword evidence="6 7" id="KW-0472">Membrane</keyword>
<feature type="transmembrane region" description="Helical" evidence="7">
    <location>
        <begin position="21"/>
        <end position="43"/>
    </location>
</feature>
<protein>
    <submittedName>
        <fullName evidence="9">Sugar ABC transporter permease</fullName>
    </submittedName>
</protein>
<gene>
    <name evidence="9" type="primary">lacG</name>
    <name evidence="9" type="ORF">KSZ_60830</name>
</gene>
<dbReference type="EMBL" id="BNJJ01000021">
    <property type="protein sequence ID" value="GHO88077.1"/>
    <property type="molecule type" value="Genomic_DNA"/>
</dbReference>
<feature type="transmembrane region" description="Helical" evidence="7">
    <location>
        <begin position="120"/>
        <end position="145"/>
    </location>
</feature>
<feature type="transmembrane region" description="Helical" evidence="7">
    <location>
        <begin position="84"/>
        <end position="108"/>
    </location>
</feature>
<keyword evidence="4 7" id="KW-0812">Transmembrane</keyword>
<dbReference type="PANTHER" id="PTHR43744:SF12">
    <property type="entry name" value="ABC TRANSPORTER PERMEASE PROTEIN MG189-RELATED"/>
    <property type="match status" value="1"/>
</dbReference>
<keyword evidence="10" id="KW-1185">Reference proteome</keyword>
<evidence type="ECO:0000256" key="7">
    <source>
        <dbReference type="RuleBase" id="RU363032"/>
    </source>
</evidence>
<dbReference type="InterPro" id="IPR000515">
    <property type="entry name" value="MetI-like"/>
</dbReference>
<dbReference type="SUPFAM" id="SSF161098">
    <property type="entry name" value="MetI-like"/>
    <property type="match status" value="1"/>
</dbReference>
<dbReference type="Pfam" id="PF00528">
    <property type="entry name" value="BPD_transp_1"/>
    <property type="match status" value="1"/>
</dbReference>
<reference evidence="9 10" key="1">
    <citation type="journal article" date="2021" name="Int. J. Syst. Evol. Microbiol.">
        <title>Reticulibacter mediterranei gen. nov., sp. nov., within the new family Reticulibacteraceae fam. nov., and Ktedonospora formicarum gen. nov., sp. nov., Ktedonobacter robiniae sp. nov., Dictyobacter formicarum sp. nov. and Dictyobacter arantiisoli sp. nov., belonging to the class Ktedonobacteria.</title>
        <authorList>
            <person name="Yabe S."/>
            <person name="Zheng Y."/>
            <person name="Wang C.M."/>
            <person name="Sakai Y."/>
            <person name="Abe K."/>
            <person name="Yokota A."/>
            <person name="Donadio S."/>
            <person name="Cavaletti L."/>
            <person name="Monciardini P."/>
        </authorList>
    </citation>
    <scope>NUCLEOTIDE SEQUENCE [LARGE SCALE GENOMIC DNA]</scope>
    <source>
        <strain evidence="9 10">SOSP1-9</strain>
    </source>
</reference>
<evidence type="ECO:0000256" key="4">
    <source>
        <dbReference type="ARBA" id="ARBA00022692"/>
    </source>
</evidence>
<evidence type="ECO:0000313" key="10">
    <source>
        <dbReference type="Proteomes" id="UP000635565"/>
    </source>
</evidence>
<dbReference type="InterPro" id="IPR035906">
    <property type="entry name" value="MetI-like_sf"/>
</dbReference>
<evidence type="ECO:0000256" key="2">
    <source>
        <dbReference type="ARBA" id="ARBA00022448"/>
    </source>
</evidence>
<dbReference type="Proteomes" id="UP000635565">
    <property type="component" value="Unassembled WGS sequence"/>
</dbReference>
<dbReference type="Gene3D" id="1.10.3720.10">
    <property type="entry name" value="MetI-like"/>
    <property type="match status" value="1"/>
</dbReference>
<feature type="transmembrane region" description="Helical" evidence="7">
    <location>
        <begin position="151"/>
        <end position="170"/>
    </location>
</feature>